<evidence type="ECO:0000313" key="2">
    <source>
        <dbReference type="EMBL" id="CAB0020841.1"/>
    </source>
</evidence>
<evidence type="ECO:0000256" key="1">
    <source>
        <dbReference type="SAM" id="MobiDB-lite"/>
    </source>
</evidence>
<dbReference type="Proteomes" id="UP000479000">
    <property type="component" value="Unassembled WGS sequence"/>
</dbReference>
<dbReference type="EMBL" id="CADCXU010035890">
    <property type="protein sequence ID" value="CAB0020841.1"/>
    <property type="molecule type" value="Genomic_DNA"/>
</dbReference>
<evidence type="ECO:0000313" key="3">
    <source>
        <dbReference type="Proteomes" id="UP000479000"/>
    </source>
</evidence>
<feature type="compositionally biased region" description="Polar residues" evidence="1">
    <location>
        <begin position="1"/>
        <end position="17"/>
    </location>
</feature>
<protein>
    <submittedName>
        <fullName evidence="2">Uncharacterized protein</fullName>
    </submittedName>
</protein>
<gene>
    <name evidence="2" type="ORF">NTEN_LOCUS24374</name>
</gene>
<feature type="non-terminal residue" evidence="2">
    <location>
        <position position="53"/>
    </location>
</feature>
<accession>A0A6H5HQK2</accession>
<proteinExistence type="predicted"/>
<dbReference type="AlphaFoldDB" id="A0A6H5HQK2"/>
<keyword evidence="3" id="KW-1185">Reference proteome</keyword>
<feature type="compositionally biased region" description="Basic residues" evidence="1">
    <location>
        <begin position="18"/>
        <end position="27"/>
    </location>
</feature>
<organism evidence="2 3">
    <name type="scientific">Nesidiocoris tenuis</name>
    <dbReference type="NCBI Taxonomy" id="355587"/>
    <lineage>
        <taxon>Eukaryota</taxon>
        <taxon>Metazoa</taxon>
        <taxon>Ecdysozoa</taxon>
        <taxon>Arthropoda</taxon>
        <taxon>Hexapoda</taxon>
        <taxon>Insecta</taxon>
        <taxon>Pterygota</taxon>
        <taxon>Neoptera</taxon>
        <taxon>Paraneoptera</taxon>
        <taxon>Hemiptera</taxon>
        <taxon>Heteroptera</taxon>
        <taxon>Panheteroptera</taxon>
        <taxon>Cimicomorpha</taxon>
        <taxon>Miridae</taxon>
        <taxon>Dicyphina</taxon>
        <taxon>Nesidiocoris</taxon>
    </lineage>
</organism>
<name>A0A6H5HQK2_9HEMI</name>
<reference evidence="2 3" key="1">
    <citation type="submission" date="2020-02" db="EMBL/GenBank/DDBJ databases">
        <authorList>
            <person name="Ferguson B K."/>
        </authorList>
    </citation>
    <scope>NUCLEOTIDE SEQUENCE [LARGE SCALE GENOMIC DNA]</scope>
</reference>
<feature type="region of interest" description="Disordered" evidence="1">
    <location>
        <begin position="1"/>
        <end position="31"/>
    </location>
</feature>
<sequence length="53" mass="5987">MLTHTQANCTVETSMHLTKSRKPRRKTAPYGSYMATSWSSIQHGKIGDQDFSN</sequence>